<feature type="compositionally biased region" description="Low complexity" evidence="3">
    <location>
        <begin position="402"/>
        <end position="418"/>
    </location>
</feature>
<organism evidence="5 6">
    <name type="scientific">Lottia gigantea</name>
    <name type="common">Giant owl limpet</name>
    <dbReference type="NCBI Taxonomy" id="225164"/>
    <lineage>
        <taxon>Eukaryota</taxon>
        <taxon>Metazoa</taxon>
        <taxon>Spiralia</taxon>
        <taxon>Lophotrochozoa</taxon>
        <taxon>Mollusca</taxon>
        <taxon>Gastropoda</taxon>
        <taxon>Patellogastropoda</taxon>
        <taxon>Lottioidea</taxon>
        <taxon>Lottiidae</taxon>
        <taxon>Lottia</taxon>
    </lineage>
</organism>
<gene>
    <name evidence="5" type="ORF">LOTGIDRAFT_232164</name>
</gene>
<evidence type="ECO:0000313" key="6">
    <source>
        <dbReference type="Proteomes" id="UP000030746"/>
    </source>
</evidence>
<keyword evidence="6" id="KW-1185">Reference proteome</keyword>
<dbReference type="Gene3D" id="1.10.150.50">
    <property type="entry name" value="Transcription Factor, Ets-1"/>
    <property type="match status" value="2"/>
</dbReference>
<evidence type="ECO:0000256" key="2">
    <source>
        <dbReference type="ARBA" id="ARBA00023043"/>
    </source>
</evidence>
<evidence type="ECO:0000256" key="3">
    <source>
        <dbReference type="SAM" id="MobiDB-lite"/>
    </source>
</evidence>
<dbReference type="PROSITE" id="PS50105">
    <property type="entry name" value="SAM_DOMAIN"/>
    <property type="match status" value="2"/>
</dbReference>
<proteinExistence type="predicted"/>
<feature type="compositionally biased region" description="Polar residues" evidence="3">
    <location>
        <begin position="471"/>
        <end position="480"/>
    </location>
</feature>
<dbReference type="GeneID" id="20248825"/>
<dbReference type="InterPro" id="IPR001660">
    <property type="entry name" value="SAM"/>
</dbReference>
<evidence type="ECO:0000256" key="1">
    <source>
        <dbReference type="ARBA" id="ARBA00022737"/>
    </source>
</evidence>
<dbReference type="STRING" id="225164.V4ADW3"/>
<dbReference type="OrthoDB" id="1919336at2759"/>
<dbReference type="InterPro" id="IPR013761">
    <property type="entry name" value="SAM/pointed_sf"/>
</dbReference>
<feature type="compositionally biased region" description="Low complexity" evidence="3">
    <location>
        <begin position="455"/>
        <end position="468"/>
    </location>
</feature>
<protein>
    <recommendedName>
        <fullName evidence="4">SAM domain-containing protein</fullName>
    </recommendedName>
</protein>
<evidence type="ECO:0000259" key="4">
    <source>
        <dbReference type="PROSITE" id="PS50105"/>
    </source>
</evidence>
<dbReference type="Proteomes" id="UP000030746">
    <property type="component" value="Unassembled WGS sequence"/>
</dbReference>
<dbReference type="SUPFAM" id="SSF47769">
    <property type="entry name" value="SAM/Pointed domain"/>
    <property type="match status" value="2"/>
</dbReference>
<sequence>MNENYLAMIEGVSHFLQKLGLPQYYDTFVNKGYDMETDLLELDDQDLNLMGIINKGHRSVIKSQALNHGLTPEYKLYEWLKENGLDYYFVNFINGELVNLDDIAKLHLPDEKLYDELEILLPGHQKRLRTAVRKLRKKRRGMSPEFETPVTEGWWGKPEFLQEAKYDFLCVDAILSSSKENAFGSERLQFMVDSGSDVVTVRQEVLDRLDLELIGPIQSRGVHASRTKNLYRAHLLIGNEELEIEVMGETYDSIGSRVIRHFRHYISGGRHVWLKGDYYDPSMSPKERITSPQITTDIPKSDQQQMGPSLQQIGVKKESLTMVSGTITDIENPSAPATTQHSIESLPFAETTVIDNKVHQAKSRPFSVPDEDCPAAKRQKLLEDDDDSVDLEKSGTSFIKSQASLHLSSSSKASEHTSPATSHASDVLLVPSHLDLDSSHSIISYPSPVPTLISPLSSSASEHSLPFPVNENDNTSNDSEIVQHIRS</sequence>
<dbReference type="PANTHER" id="PTHR24174:SF16">
    <property type="entry name" value="CASKIN-2"/>
    <property type="match status" value="1"/>
</dbReference>
<dbReference type="KEGG" id="lgi:LOTGIDRAFT_232164"/>
<name>V4ADW3_LOTGI</name>
<dbReference type="PANTHER" id="PTHR24174">
    <property type="entry name" value="ANKYRIN REPEAT AND STERILE ALPHA MOTIF DOMAIN-CONTAINING PROTEIN 1"/>
    <property type="match status" value="1"/>
</dbReference>
<feature type="region of interest" description="Disordered" evidence="3">
    <location>
        <begin position="455"/>
        <end position="487"/>
    </location>
</feature>
<keyword evidence="2" id="KW-0040">ANK repeat</keyword>
<dbReference type="RefSeq" id="XP_009054247.1">
    <property type="nucleotide sequence ID" value="XM_009055999.1"/>
</dbReference>
<dbReference type="Pfam" id="PF00536">
    <property type="entry name" value="SAM_1"/>
    <property type="match status" value="2"/>
</dbReference>
<accession>V4ADW3</accession>
<keyword evidence="1" id="KW-0677">Repeat</keyword>
<dbReference type="CTD" id="20248825"/>
<dbReference type="HOGENOM" id="CLU_560531_0_0_1"/>
<feature type="domain" description="SAM" evidence="4">
    <location>
        <begin position="7"/>
        <end position="61"/>
    </location>
</feature>
<reference evidence="5 6" key="1">
    <citation type="journal article" date="2013" name="Nature">
        <title>Insights into bilaterian evolution from three spiralian genomes.</title>
        <authorList>
            <person name="Simakov O."/>
            <person name="Marletaz F."/>
            <person name="Cho S.J."/>
            <person name="Edsinger-Gonzales E."/>
            <person name="Havlak P."/>
            <person name="Hellsten U."/>
            <person name="Kuo D.H."/>
            <person name="Larsson T."/>
            <person name="Lv J."/>
            <person name="Arendt D."/>
            <person name="Savage R."/>
            <person name="Osoegawa K."/>
            <person name="de Jong P."/>
            <person name="Grimwood J."/>
            <person name="Chapman J.A."/>
            <person name="Shapiro H."/>
            <person name="Aerts A."/>
            <person name="Otillar R.P."/>
            <person name="Terry A.Y."/>
            <person name="Boore J.L."/>
            <person name="Grigoriev I.V."/>
            <person name="Lindberg D.R."/>
            <person name="Seaver E.C."/>
            <person name="Weisblat D.A."/>
            <person name="Putnam N.H."/>
            <person name="Rokhsar D.S."/>
        </authorList>
    </citation>
    <scope>NUCLEOTIDE SEQUENCE [LARGE SCALE GENOMIC DNA]</scope>
</reference>
<dbReference type="CDD" id="cd09487">
    <property type="entry name" value="SAM_superfamily"/>
    <property type="match status" value="1"/>
</dbReference>
<dbReference type="InterPro" id="IPR033635">
    <property type="entry name" value="ANKS1/Caskin"/>
</dbReference>
<feature type="region of interest" description="Disordered" evidence="3">
    <location>
        <begin position="402"/>
        <end position="424"/>
    </location>
</feature>
<evidence type="ECO:0000313" key="5">
    <source>
        <dbReference type="EMBL" id="ESO95047.1"/>
    </source>
</evidence>
<dbReference type="SMART" id="SM00454">
    <property type="entry name" value="SAM"/>
    <property type="match status" value="2"/>
</dbReference>
<feature type="domain" description="SAM" evidence="4">
    <location>
        <begin position="71"/>
        <end position="138"/>
    </location>
</feature>
<dbReference type="AlphaFoldDB" id="V4ADW3"/>
<dbReference type="EMBL" id="KB201701">
    <property type="protein sequence ID" value="ESO95047.1"/>
    <property type="molecule type" value="Genomic_DNA"/>
</dbReference>